<dbReference type="InterPro" id="IPR006311">
    <property type="entry name" value="TAT_signal"/>
</dbReference>
<accession>A0A1K2E4P7</accession>
<feature type="compositionally biased region" description="Acidic residues" evidence="1">
    <location>
        <begin position="55"/>
        <end position="70"/>
    </location>
</feature>
<keyword evidence="2" id="KW-0732">Signal</keyword>
<feature type="chain" id="PRO_5038828642" evidence="2">
    <location>
        <begin position="28"/>
        <end position="154"/>
    </location>
</feature>
<dbReference type="EMBL" id="FPJO01000017">
    <property type="protein sequence ID" value="SFY29860.1"/>
    <property type="molecule type" value="Genomic_DNA"/>
</dbReference>
<sequence>MGNPSRRTRFAACAVAAGAVLSGLVPAAGAAAAPASAPPSAARAADDPVPGNEGMPDDGFDNESEGEQDDFAGTGTGTGTGEWVPQAITGVSDAQEDEDWGTSNTEPIAVAGYDAENPGRSDYASGSDNCLLSPASGAKCSATSADPHDPHDRP</sequence>
<name>A0A1K2E4P7_STRAR</name>
<protein>
    <submittedName>
        <fullName evidence="3">Uncharacterized protein</fullName>
    </submittedName>
</protein>
<evidence type="ECO:0000313" key="3">
    <source>
        <dbReference type="EMBL" id="SFY29860.1"/>
    </source>
</evidence>
<feature type="signal peptide" evidence="2">
    <location>
        <begin position="1"/>
        <end position="27"/>
    </location>
</feature>
<reference evidence="3 4" key="1">
    <citation type="submission" date="2016-11" db="EMBL/GenBank/DDBJ databases">
        <authorList>
            <person name="Jaros S."/>
            <person name="Januszkiewicz K."/>
            <person name="Wedrychowicz H."/>
        </authorList>
    </citation>
    <scope>NUCLEOTIDE SEQUENCE [LARGE SCALE GENOMIC DNA]</scope>
    <source>
        <strain evidence="3 4">OK807</strain>
    </source>
</reference>
<feature type="region of interest" description="Disordered" evidence="1">
    <location>
        <begin position="28"/>
        <end position="154"/>
    </location>
</feature>
<evidence type="ECO:0000256" key="1">
    <source>
        <dbReference type="SAM" id="MobiDB-lite"/>
    </source>
</evidence>
<dbReference type="PROSITE" id="PS51318">
    <property type="entry name" value="TAT"/>
    <property type="match status" value="1"/>
</dbReference>
<dbReference type="Proteomes" id="UP000181909">
    <property type="component" value="Unassembled WGS sequence"/>
</dbReference>
<proteinExistence type="predicted"/>
<evidence type="ECO:0000313" key="4">
    <source>
        <dbReference type="Proteomes" id="UP000181909"/>
    </source>
</evidence>
<gene>
    <name evidence="3" type="ORF">SAMN02787144_10172</name>
</gene>
<dbReference type="AlphaFoldDB" id="A0A1K2E4P7"/>
<organism evidence="3 4">
    <name type="scientific">Streptomyces atratus</name>
    <dbReference type="NCBI Taxonomy" id="1893"/>
    <lineage>
        <taxon>Bacteria</taxon>
        <taxon>Bacillati</taxon>
        <taxon>Actinomycetota</taxon>
        <taxon>Actinomycetes</taxon>
        <taxon>Kitasatosporales</taxon>
        <taxon>Streptomycetaceae</taxon>
        <taxon>Streptomyces</taxon>
    </lineage>
</organism>
<feature type="compositionally biased region" description="Low complexity" evidence="1">
    <location>
        <begin position="28"/>
        <end position="43"/>
    </location>
</feature>
<evidence type="ECO:0000256" key="2">
    <source>
        <dbReference type="SAM" id="SignalP"/>
    </source>
</evidence>